<dbReference type="PANTHER" id="PTHR43298:SF2">
    <property type="entry name" value="FMN_FAD EXPORTER YEEO-RELATED"/>
    <property type="match status" value="1"/>
</dbReference>
<gene>
    <name evidence="11" type="ORF">GSH16_04215</name>
</gene>
<feature type="transmembrane region" description="Helical" evidence="10">
    <location>
        <begin position="141"/>
        <end position="162"/>
    </location>
</feature>
<evidence type="ECO:0000256" key="6">
    <source>
        <dbReference type="ARBA" id="ARBA00022989"/>
    </source>
</evidence>
<evidence type="ECO:0000256" key="9">
    <source>
        <dbReference type="ARBA" id="ARBA00031636"/>
    </source>
</evidence>
<dbReference type="InterPro" id="IPR050222">
    <property type="entry name" value="MATE_MdtK"/>
</dbReference>
<evidence type="ECO:0000313" key="12">
    <source>
        <dbReference type="Proteomes" id="UP000436016"/>
    </source>
</evidence>
<keyword evidence="6 10" id="KW-1133">Transmembrane helix</keyword>
<feature type="transmembrane region" description="Helical" evidence="10">
    <location>
        <begin position="102"/>
        <end position="121"/>
    </location>
</feature>
<feature type="transmembrane region" description="Helical" evidence="10">
    <location>
        <begin position="174"/>
        <end position="195"/>
    </location>
</feature>
<dbReference type="GO" id="GO:0006811">
    <property type="term" value="P:monoatomic ion transport"/>
    <property type="evidence" value="ECO:0007669"/>
    <property type="project" value="UniProtKB-KW"/>
</dbReference>
<dbReference type="NCBIfam" id="TIGR00797">
    <property type="entry name" value="matE"/>
    <property type="match status" value="1"/>
</dbReference>
<evidence type="ECO:0000256" key="1">
    <source>
        <dbReference type="ARBA" id="ARBA00004429"/>
    </source>
</evidence>
<dbReference type="InterPro" id="IPR002528">
    <property type="entry name" value="MATE_fam"/>
</dbReference>
<dbReference type="Pfam" id="PF01554">
    <property type="entry name" value="MatE"/>
    <property type="match status" value="2"/>
</dbReference>
<keyword evidence="4" id="KW-1003">Cell membrane</keyword>
<evidence type="ECO:0000256" key="7">
    <source>
        <dbReference type="ARBA" id="ARBA00023065"/>
    </source>
</evidence>
<evidence type="ECO:0000256" key="8">
    <source>
        <dbReference type="ARBA" id="ARBA00023136"/>
    </source>
</evidence>
<dbReference type="EMBL" id="WUWG01000001">
    <property type="protein sequence ID" value="MXU64639.1"/>
    <property type="molecule type" value="Genomic_DNA"/>
</dbReference>
<proteinExistence type="predicted"/>
<dbReference type="InterPro" id="IPR048279">
    <property type="entry name" value="MdtK-like"/>
</dbReference>
<dbReference type="Proteomes" id="UP000436016">
    <property type="component" value="Unassembled WGS sequence"/>
</dbReference>
<evidence type="ECO:0000256" key="2">
    <source>
        <dbReference type="ARBA" id="ARBA00022448"/>
    </source>
</evidence>
<dbReference type="GO" id="GO:0005886">
    <property type="term" value="C:plasma membrane"/>
    <property type="evidence" value="ECO:0007669"/>
    <property type="project" value="UniProtKB-SubCell"/>
</dbReference>
<keyword evidence="8 10" id="KW-0472">Membrane</keyword>
<accession>A0A6B0TPQ2</accession>
<dbReference type="PIRSF" id="PIRSF006603">
    <property type="entry name" value="DinF"/>
    <property type="match status" value="1"/>
</dbReference>
<dbReference type="RefSeq" id="WP_160852223.1">
    <property type="nucleotide sequence ID" value="NZ_WUWG01000001.1"/>
</dbReference>
<keyword evidence="2" id="KW-0813">Transport</keyword>
<keyword evidence="7" id="KW-0406">Ion transport</keyword>
<keyword evidence="3" id="KW-0050">Antiport</keyword>
<feature type="transmembrane region" description="Helical" evidence="10">
    <location>
        <begin position="21"/>
        <end position="46"/>
    </location>
</feature>
<evidence type="ECO:0000256" key="3">
    <source>
        <dbReference type="ARBA" id="ARBA00022449"/>
    </source>
</evidence>
<protein>
    <recommendedName>
        <fullName evidence="9">Multidrug-efflux transporter</fullName>
    </recommendedName>
</protein>
<evidence type="ECO:0000256" key="10">
    <source>
        <dbReference type="SAM" id="Phobius"/>
    </source>
</evidence>
<evidence type="ECO:0000256" key="5">
    <source>
        <dbReference type="ARBA" id="ARBA00022692"/>
    </source>
</evidence>
<name>A0A6B0TPQ2_9RHOB</name>
<dbReference type="AlphaFoldDB" id="A0A6B0TPQ2"/>
<dbReference type="GO" id="GO:0042910">
    <property type="term" value="F:xenobiotic transmembrane transporter activity"/>
    <property type="evidence" value="ECO:0007669"/>
    <property type="project" value="InterPro"/>
</dbReference>
<evidence type="ECO:0000256" key="4">
    <source>
        <dbReference type="ARBA" id="ARBA00022475"/>
    </source>
</evidence>
<keyword evidence="12" id="KW-1185">Reference proteome</keyword>
<comment type="caution">
    <text evidence="11">The sequence shown here is derived from an EMBL/GenBank/DDBJ whole genome shotgun (WGS) entry which is preliminary data.</text>
</comment>
<organism evidence="11 12">
    <name type="scientific">Oceanomicrobium pacificus</name>
    <dbReference type="NCBI Taxonomy" id="2692916"/>
    <lineage>
        <taxon>Bacteria</taxon>
        <taxon>Pseudomonadati</taxon>
        <taxon>Pseudomonadota</taxon>
        <taxon>Alphaproteobacteria</taxon>
        <taxon>Rhodobacterales</taxon>
        <taxon>Paracoccaceae</taxon>
        <taxon>Oceanomicrobium</taxon>
    </lineage>
</organism>
<feature type="transmembrane region" description="Helical" evidence="10">
    <location>
        <begin position="283"/>
        <end position="302"/>
    </location>
</feature>
<dbReference type="PANTHER" id="PTHR43298">
    <property type="entry name" value="MULTIDRUG RESISTANCE PROTEIN NORM-RELATED"/>
    <property type="match status" value="1"/>
</dbReference>
<evidence type="ECO:0000313" key="11">
    <source>
        <dbReference type="EMBL" id="MXU64639.1"/>
    </source>
</evidence>
<reference evidence="11 12" key="1">
    <citation type="submission" date="2019-12" db="EMBL/GenBank/DDBJ databases">
        <title>Strain KN286 was isolated from seawater, which was collected from Caroline Seamount in the tropical western Pacific.</title>
        <authorList>
            <person name="Wang Q."/>
        </authorList>
    </citation>
    <scope>NUCLEOTIDE SEQUENCE [LARGE SCALE GENOMIC DNA]</scope>
    <source>
        <strain evidence="11 12">KN286</strain>
    </source>
</reference>
<keyword evidence="5 10" id="KW-0812">Transmembrane</keyword>
<comment type="subcellular location">
    <subcellularLocation>
        <location evidence="1">Cell inner membrane</location>
        <topology evidence="1">Multi-pass membrane protein</topology>
    </subcellularLocation>
</comment>
<feature type="transmembrane region" description="Helical" evidence="10">
    <location>
        <begin position="201"/>
        <end position="220"/>
    </location>
</feature>
<sequence length="470" mass="49035">MAQDGQSERAVFLDGSLMRHVSTMSFTASIGLLAIFLVDFVDMIFISMLGNDALAAAIGYAGAILFSTTSVSIGVSIAAGVLIARSLGAGDLEHVRQRATNIMVFGVVVGILVAGLVWLNLRPLLALVGATGETADLALRYLRIIIPSMPLLMVGMAGGAILRAHGDARRAMYATVAGGAVNAVLDPILIFGLGLGLDGAAIASVLARVTILFVSLYPVVRHYGGFARFDGAALRADIAPIAGLAVPAILTNLATPVGTAYVTRAMAAFGEDAVAGMAIVGRLTPVAFCVIFALSGAIGPIVGQNAGAGQFDRVRFAYREGILFTGLYTLAVSAALFALREPLAALFQAEGETRVLLFLFCGPLSLAWFFNGVIFVGNAGFNNLGHPFYSTLVNWGRNTLGTVPLVWLGAQWFGAPGVLIGLMAGGVIFAALSALMVRRVIAESAAGGTAGPKHRFSARIRWLQLFGHRR</sequence>
<feature type="transmembrane region" description="Helical" evidence="10">
    <location>
        <begin position="355"/>
        <end position="377"/>
    </location>
</feature>
<feature type="transmembrane region" description="Helical" evidence="10">
    <location>
        <begin position="58"/>
        <end position="82"/>
    </location>
</feature>
<feature type="transmembrane region" description="Helical" evidence="10">
    <location>
        <begin position="413"/>
        <end position="437"/>
    </location>
</feature>
<feature type="transmembrane region" description="Helical" evidence="10">
    <location>
        <begin position="322"/>
        <end position="343"/>
    </location>
</feature>
<dbReference type="GO" id="GO:0015297">
    <property type="term" value="F:antiporter activity"/>
    <property type="evidence" value="ECO:0007669"/>
    <property type="project" value="UniProtKB-KW"/>
</dbReference>